<evidence type="ECO:0000313" key="1">
    <source>
        <dbReference type="EMBL" id="MFC5006752.1"/>
    </source>
</evidence>
<accession>A0ABV9WGX7</accession>
<reference evidence="2" key="1">
    <citation type="journal article" date="2019" name="Int. J. Syst. Evol. Microbiol.">
        <title>The Global Catalogue of Microorganisms (GCM) 10K type strain sequencing project: providing services to taxonomists for standard genome sequencing and annotation.</title>
        <authorList>
            <consortium name="The Broad Institute Genomics Platform"/>
            <consortium name="The Broad Institute Genome Sequencing Center for Infectious Disease"/>
            <person name="Wu L."/>
            <person name="Ma J."/>
        </authorList>
    </citation>
    <scope>NUCLEOTIDE SEQUENCE [LARGE SCALE GENOMIC DNA]</scope>
    <source>
        <strain evidence="2">CGMCC 4.7152</strain>
    </source>
</reference>
<evidence type="ECO:0000313" key="2">
    <source>
        <dbReference type="Proteomes" id="UP001595912"/>
    </source>
</evidence>
<proteinExistence type="predicted"/>
<sequence>MLGLSTEALYKRGNVRSIFTYLDDETEWQAGEHSSTCYAMCRPPT</sequence>
<protein>
    <submittedName>
        <fullName evidence="1">Uncharacterized protein</fullName>
    </submittedName>
</protein>
<dbReference type="RefSeq" id="WP_380127422.1">
    <property type="nucleotide sequence ID" value="NZ_JBHSIU010000108.1"/>
</dbReference>
<name>A0ABV9WGX7_9ACTN</name>
<gene>
    <name evidence="1" type="ORF">ACFPIJ_54200</name>
</gene>
<comment type="caution">
    <text evidence="1">The sequence shown here is derived from an EMBL/GenBank/DDBJ whole genome shotgun (WGS) entry which is preliminary data.</text>
</comment>
<dbReference type="Proteomes" id="UP001595912">
    <property type="component" value="Unassembled WGS sequence"/>
</dbReference>
<dbReference type="EMBL" id="JBHSIU010000108">
    <property type="protein sequence ID" value="MFC5006752.1"/>
    <property type="molecule type" value="Genomic_DNA"/>
</dbReference>
<keyword evidence="2" id="KW-1185">Reference proteome</keyword>
<organism evidence="1 2">
    <name type="scientific">Dactylosporangium cerinum</name>
    <dbReference type="NCBI Taxonomy" id="1434730"/>
    <lineage>
        <taxon>Bacteria</taxon>
        <taxon>Bacillati</taxon>
        <taxon>Actinomycetota</taxon>
        <taxon>Actinomycetes</taxon>
        <taxon>Micromonosporales</taxon>
        <taxon>Micromonosporaceae</taxon>
        <taxon>Dactylosporangium</taxon>
    </lineage>
</organism>